<organism evidence="3 4">
    <name type="scientific">Deinococcus yavapaiensis KR-236</name>
    <dbReference type="NCBI Taxonomy" id="694435"/>
    <lineage>
        <taxon>Bacteria</taxon>
        <taxon>Thermotogati</taxon>
        <taxon>Deinococcota</taxon>
        <taxon>Deinococci</taxon>
        <taxon>Deinococcales</taxon>
        <taxon>Deinococcaceae</taxon>
        <taxon>Deinococcus</taxon>
    </lineage>
</organism>
<keyword evidence="4" id="KW-1185">Reference proteome</keyword>
<evidence type="ECO:0000313" key="4">
    <source>
        <dbReference type="Proteomes" id="UP000248326"/>
    </source>
</evidence>
<reference evidence="3 4" key="1">
    <citation type="submission" date="2018-06" db="EMBL/GenBank/DDBJ databases">
        <title>Genomic Encyclopedia of Type Strains, Phase IV (KMG-IV): sequencing the most valuable type-strain genomes for metagenomic binning, comparative biology and taxonomic classification.</title>
        <authorList>
            <person name="Goeker M."/>
        </authorList>
    </citation>
    <scope>NUCLEOTIDE SEQUENCE [LARGE SCALE GENOMIC DNA]</scope>
    <source>
        <strain evidence="3 4">DSM 18048</strain>
    </source>
</reference>
<dbReference type="SMART" id="SM00736">
    <property type="entry name" value="CADG"/>
    <property type="match status" value="3"/>
</dbReference>
<proteinExistence type="predicted"/>
<dbReference type="PROSITE" id="PS51257">
    <property type="entry name" value="PROKAR_LIPOPROTEIN"/>
    <property type="match status" value="1"/>
</dbReference>
<dbReference type="InterPro" id="IPR015919">
    <property type="entry name" value="Cadherin-like_sf"/>
</dbReference>
<dbReference type="Proteomes" id="UP000248326">
    <property type="component" value="Unassembled WGS sequence"/>
</dbReference>
<feature type="domain" description="Dystroglycan-type cadherin-like" evidence="2">
    <location>
        <begin position="572"/>
        <end position="660"/>
    </location>
</feature>
<feature type="chain" id="PRO_5016333393" evidence="1">
    <location>
        <begin position="25"/>
        <end position="1054"/>
    </location>
</feature>
<accession>A0A318SFT9</accession>
<dbReference type="InterPro" id="IPR013431">
    <property type="entry name" value="Delta_60_rpt"/>
</dbReference>
<dbReference type="NCBIfam" id="TIGR02608">
    <property type="entry name" value="delta_60_rpt"/>
    <property type="match status" value="8"/>
</dbReference>
<feature type="domain" description="Dystroglycan-type cadherin-like" evidence="2">
    <location>
        <begin position="481"/>
        <end position="571"/>
    </location>
</feature>
<dbReference type="PANTHER" id="PTHR42754">
    <property type="entry name" value="ENDOGLUCANASE"/>
    <property type="match status" value="1"/>
</dbReference>
<dbReference type="EMBL" id="QJSX01000034">
    <property type="protein sequence ID" value="PYE47936.1"/>
    <property type="molecule type" value="Genomic_DNA"/>
</dbReference>
<dbReference type="RefSeq" id="WP_110889028.1">
    <property type="nucleotide sequence ID" value="NZ_QJSX01000034.1"/>
</dbReference>
<dbReference type="InterPro" id="IPR013783">
    <property type="entry name" value="Ig-like_fold"/>
</dbReference>
<dbReference type="Gene3D" id="2.80.10.50">
    <property type="match status" value="3"/>
</dbReference>
<gene>
    <name evidence="3" type="ORF">DES52_1342</name>
</gene>
<evidence type="ECO:0000313" key="3">
    <source>
        <dbReference type="EMBL" id="PYE47936.1"/>
    </source>
</evidence>
<sequence>MNMTKNVSLLAVALLVGCATPPQAPTGPRVLGIVQVTAGQDAAVQWVRPDADTLRALDLTSIPAGLDVQVVPTTTPYFDAGGMRYLYSHLKVRNGKGSTLNAELKNVTFLALDNASTISDTAIVSMRNAAGAAITSVDVARSLRPTHRMQGASAVEPLGADLQLFSESEISNFTNSFPWGFGVRHCLDVNCDAYDKILPGNPALNQFDGRVTLAFKTPITTSANTPKSASMLYLVVADNTTNARVVQSSEEQLTGTVAGKSTVPTGFDLVKLPGSGLPGGTQLGNVRVAGTAGTTTTTLLTRPSLMASNATFAQGQAVTYALTASDPQNSTLTYTVSSGTLPTGLTLNASTGAISGTPSSYGASSVTFRATNTSGEFDEKTVTLSVTATPPNVTVGTQSLTQGQSANFNVTATDPQDLALTYSLAQGSSLPTGLSLNASTGVVSGTPTVFGTFPVTFQVTNSGGGVASKTVTLSVTATAPSITVGNQSLTQGQSANFNVTATDPQNLALTYSLAQGSTLPAGLSLSASTGQVSGTPSVFGTFPVTFQVTNSGGASATKTITLTITATPPSVTVGNQTLMQGQSANFNVTASDPQSLTLTYSLAQGSTLPAGLSLNSSTGVVSGTPTTVGTTSVTFQVTNSGGSTASKAITITVNSASGSLDTTFGTNGKVTTPIGTSGEEAYALVMQSDGKLVAAGSTHNGSNWDVALVRYNSNGTLDTTFGSGGKVTTPVGTSDDYANALVMQPDGKLVAAGYAFNGTNTDVALVRYNSNGTLDTSFGTNGKVTTDFGTAQDRAYTLVMQPDGKLVAAGVTSNSTNEDVALVRYNSNGTLDTTFGTNGKVTTPVGTSYDFAVALVVQPDGKLVAAGYASNGSNYDVALMRYNSNGTLDTSFGTNGKVTTPIGTSDDYASALVMQPDGKIVAAGHTYNGAYDVALVRYNSNGTLDTTFGSGGKVITPIGTSSDFAQALVMQPDGKLVAAGSTHNGSNWDVALVRYNSNGTLDTTFGTNGKVTTPIGTSDDFARALVMQPDGKLVAAGNASNGSNTDVALVRYLP</sequence>
<feature type="signal peptide" evidence="1">
    <location>
        <begin position="1"/>
        <end position="24"/>
    </location>
</feature>
<keyword evidence="1" id="KW-0732">Signal</keyword>
<dbReference type="GO" id="GO:0005509">
    <property type="term" value="F:calcium ion binding"/>
    <property type="evidence" value="ECO:0007669"/>
    <property type="project" value="InterPro"/>
</dbReference>
<name>A0A318SFT9_9DEIO</name>
<dbReference type="InterPro" id="IPR006644">
    <property type="entry name" value="Cadg"/>
</dbReference>
<dbReference type="OrthoDB" id="54198at2"/>
<dbReference type="Gene3D" id="2.60.40.10">
    <property type="entry name" value="Immunoglobulins"/>
    <property type="match status" value="4"/>
</dbReference>
<dbReference type="AlphaFoldDB" id="A0A318SFT9"/>
<dbReference type="GO" id="GO:0016020">
    <property type="term" value="C:membrane"/>
    <property type="evidence" value="ECO:0007669"/>
    <property type="project" value="InterPro"/>
</dbReference>
<protein>
    <submittedName>
        <fullName evidence="3">Putative delta-60 repeat protein</fullName>
    </submittedName>
</protein>
<dbReference type="Pfam" id="PF17164">
    <property type="entry name" value="DUF5122"/>
    <property type="match status" value="7"/>
</dbReference>
<evidence type="ECO:0000259" key="2">
    <source>
        <dbReference type="SMART" id="SM00736"/>
    </source>
</evidence>
<dbReference type="SUPFAM" id="SSF82171">
    <property type="entry name" value="DPP6 N-terminal domain-like"/>
    <property type="match status" value="1"/>
</dbReference>
<feature type="domain" description="Dystroglycan-type cadherin-like" evidence="2">
    <location>
        <begin position="394"/>
        <end position="480"/>
    </location>
</feature>
<dbReference type="Pfam" id="PF05345">
    <property type="entry name" value="He_PIG"/>
    <property type="match status" value="4"/>
</dbReference>
<evidence type="ECO:0000256" key="1">
    <source>
        <dbReference type="SAM" id="SignalP"/>
    </source>
</evidence>
<dbReference type="SUPFAM" id="SSF49313">
    <property type="entry name" value="Cadherin-like"/>
    <property type="match status" value="4"/>
</dbReference>
<dbReference type="PANTHER" id="PTHR42754:SF1">
    <property type="entry name" value="LIPOPROTEIN"/>
    <property type="match status" value="1"/>
</dbReference>
<comment type="caution">
    <text evidence="3">The sequence shown here is derived from an EMBL/GenBank/DDBJ whole genome shotgun (WGS) entry which is preliminary data.</text>
</comment>